<organism evidence="1 2">
    <name type="scientific">Pagothenia borchgrevinki</name>
    <name type="common">Bald rockcod</name>
    <name type="synonym">Trematomus borchgrevinki</name>
    <dbReference type="NCBI Taxonomy" id="8213"/>
    <lineage>
        <taxon>Eukaryota</taxon>
        <taxon>Metazoa</taxon>
        <taxon>Chordata</taxon>
        <taxon>Craniata</taxon>
        <taxon>Vertebrata</taxon>
        <taxon>Euteleostomi</taxon>
        <taxon>Actinopterygii</taxon>
        <taxon>Neopterygii</taxon>
        <taxon>Teleostei</taxon>
        <taxon>Neoteleostei</taxon>
        <taxon>Acanthomorphata</taxon>
        <taxon>Eupercaria</taxon>
        <taxon>Perciformes</taxon>
        <taxon>Notothenioidei</taxon>
        <taxon>Nototheniidae</taxon>
        <taxon>Pagothenia</taxon>
    </lineage>
</organism>
<sequence>MIRVEYARSIP</sequence>
<gene>
    <name evidence="1" type="ORF">OYC64_007111</name>
</gene>
<reference evidence="1 2" key="1">
    <citation type="journal article" date="2022" name="G3 (Bethesda)">
        <title>Evaluating Illumina-, Nanopore-, and PacBio-based genome assembly strategies with the bald notothen, Trematomus borchgrevinki.</title>
        <authorList>
            <person name="Rayamajhi N."/>
            <person name="Cheng C.C."/>
            <person name="Catchen J.M."/>
        </authorList>
    </citation>
    <scope>NUCLEOTIDE SEQUENCE [LARGE SCALE GENOMIC DNA]</scope>
    <source>
        <strain evidence="1">AGRC-2024</strain>
    </source>
</reference>
<protein>
    <submittedName>
        <fullName evidence="1">Uncharacterized protein</fullName>
    </submittedName>
</protein>
<comment type="caution">
    <text evidence="1">The sequence shown here is derived from an EMBL/GenBank/DDBJ whole genome shotgun (WGS) entry which is preliminary data.</text>
</comment>
<evidence type="ECO:0000313" key="2">
    <source>
        <dbReference type="Proteomes" id="UP001619887"/>
    </source>
</evidence>
<name>A0ABD2G3A2_PAGBO</name>
<reference evidence="1 2" key="2">
    <citation type="journal article" date="2024" name="G3 (Bethesda)">
        <title>The genome of the cryopelagic Antarctic bald notothen, Trematomus borchgrevinki.</title>
        <authorList>
            <person name="Rayamajhi N."/>
            <person name="Rivera-Colon A.G."/>
            <person name="Minhas B.F."/>
            <person name="Cheng C.C."/>
            <person name="Catchen J.M."/>
        </authorList>
    </citation>
    <scope>NUCLEOTIDE SEQUENCE [LARGE SCALE GENOMIC DNA]</scope>
    <source>
        <strain evidence="1">AGRC-2024</strain>
    </source>
</reference>
<feature type="non-terminal residue" evidence="1">
    <location>
        <position position="11"/>
    </location>
</feature>
<evidence type="ECO:0000313" key="1">
    <source>
        <dbReference type="EMBL" id="KAL3048484.1"/>
    </source>
</evidence>
<accession>A0ABD2G3A2</accession>
<keyword evidence="2" id="KW-1185">Reference proteome</keyword>
<proteinExistence type="predicted"/>
<dbReference type="Proteomes" id="UP001619887">
    <property type="component" value="Unassembled WGS sequence"/>
</dbReference>
<dbReference type="EMBL" id="JBIYXZ010002083">
    <property type="protein sequence ID" value="KAL3048484.1"/>
    <property type="molecule type" value="Genomic_DNA"/>
</dbReference>